<evidence type="ECO:0000313" key="2">
    <source>
        <dbReference type="EMBL" id="AFU97449.1"/>
    </source>
</evidence>
<dbReference type="EMBL" id="CP003746">
    <property type="protein sequence ID" value="AFU97449.1"/>
    <property type="molecule type" value="Genomic_DNA"/>
</dbReference>
<evidence type="ECO:0000259" key="1">
    <source>
        <dbReference type="Pfam" id="PF18433"/>
    </source>
</evidence>
<sequence>MFAAPFAPLNQFAPGLPPAPRMPTFTPPVEVTRPAETQATTAVGQDARVNRAAGTILNFVHNQLKVDAEAGRSSEQLQSRFDAGAEGFLKGFNEALEELDARGLLSPELEAELGATRDKVLQGLRDMAQEFGLNTDALPAEEAPAPVEPPVTQPPSAMSGVVFGRNSFSFSLTTQEGDKVTISSVSRFGQAASVSDQGFGFYQQQSQRFSFNVEGDLNENEMAALNDLLGQVNDLSEMFYSGDLEGAFDAALALDFDANEIAGYALDLRQTMVTKVRTVYGQPAAETSPVRQQMQPFAQLADQIEQALEKAKEFLQPLALLGDLMEQTAPGIDHEGRAGKHKLFSDVGQAMAQKLLNG</sequence>
<feature type="domain" description="DUF5610" evidence="1">
    <location>
        <begin position="39"/>
        <end position="126"/>
    </location>
</feature>
<dbReference type="HOGENOM" id="CLU_050195_0_0_6"/>
<dbReference type="Proteomes" id="UP000000466">
    <property type="component" value="Chromosome"/>
</dbReference>
<name>K4KEH1_SIMAS</name>
<keyword evidence="3" id="KW-1185">Reference proteome</keyword>
<dbReference type="InterPro" id="IPR041651">
    <property type="entry name" value="DUF5610"/>
</dbReference>
<dbReference type="eggNOG" id="COG3170">
    <property type="taxonomic scope" value="Bacteria"/>
</dbReference>
<protein>
    <recommendedName>
        <fullName evidence="1">DUF5610 domain-containing protein</fullName>
    </recommendedName>
</protein>
<dbReference type="RefSeq" id="WP_015045622.1">
    <property type="nucleotide sequence ID" value="NC_018868.3"/>
</dbReference>
<dbReference type="OrthoDB" id="7366224at2"/>
<accession>K4KEH1</accession>
<evidence type="ECO:0000313" key="3">
    <source>
        <dbReference type="Proteomes" id="UP000000466"/>
    </source>
</evidence>
<gene>
    <name evidence="2" type="ordered locus">M5M_01090</name>
</gene>
<reference evidence="2 3" key="1">
    <citation type="journal article" date="2013" name="Genome Announc.">
        <title>Complete genome sequence of Simiduia agarivorans SA1(T), a marine bacterium able to degrade a variety of polysaccharides.</title>
        <authorList>
            <person name="Lin S.Y."/>
            <person name="Shieh W.Y."/>
            <person name="Chen J.S."/>
            <person name="Tang S.L."/>
        </authorList>
    </citation>
    <scope>NUCLEOTIDE SEQUENCE [LARGE SCALE GENOMIC DNA]</scope>
    <source>
        <strain evidence="3">DSM 21679 / JCM 13881 / BCRC 17597 / SA1</strain>
    </source>
</reference>
<proteinExistence type="predicted"/>
<dbReference type="STRING" id="1117647.M5M_01090"/>
<dbReference type="AlphaFoldDB" id="K4KEH1"/>
<dbReference type="KEGG" id="saga:M5M_01090"/>
<organism evidence="2 3">
    <name type="scientific">Simiduia agarivorans (strain DSM 21679 / JCM 13881 / BCRC 17597 / SA1)</name>
    <dbReference type="NCBI Taxonomy" id="1117647"/>
    <lineage>
        <taxon>Bacteria</taxon>
        <taxon>Pseudomonadati</taxon>
        <taxon>Pseudomonadota</taxon>
        <taxon>Gammaproteobacteria</taxon>
        <taxon>Cellvibrionales</taxon>
        <taxon>Cellvibrionaceae</taxon>
        <taxon>Simiduia</taxon>
    </lineage>
</organism>
<dbReference type="Pfam" id="PF18433">
    <property type="entry name" value="DUF5610"/>
    <property type="match status" value="1"/>
</dbReference>